<dbReference type="RefSeq" id="WP_176449910.1">
    <property type="nucleotide sequence ID" value="NZ_FZOH01000003.1"/>
</dbReference>
<name>A0A239CUY1_9ACTN</name>
<dbReference type="AlphaFoldDB" id="A0A239CUY1"/>
<keyword evidence="2" id="KW-1185">Reference proteome</keyword>
<organism evidence="1 2">
    <name type="scientific">Geodermatophilus saharensis</name>
    <dbReference type="NCBI Taxonomy" id="1137994"/>
    <lineage>
        <taxon>Bacteria</taxon>
        <taxon>Bacillati</taxon>
        <taxon>Actinomycetota</taxon>
        <taxon>Actinomycetes</taxon>
        <taxon>Geodermatophilales</taxon>
        <taxon>Geodermatophilaceae</taxon>
        <taxon>Geodermatophilus</taxon>
    </lineage>
</organism>
<sequence>MDSTATTARRPAALATRTRAWLRRLDTYTLEVFNPGVPYRPRPDRG</sequence>
<gene>
    <name evidence="1" type="ORF">SAMN04488107_1827</name>
</gene>
<dbReference type="Proteomes" id="UP000198386">
    <property type="component" value="Unassembled WGS sequence"/>
</dbReference>
<evidence type="ECO:0000313" key="2">
    <source>
        <dbReference type="Proteomes" id="UP000198386"/>
    </source>
</evidence>
<proteinExistence type="predicted"/>
<accession>A0A239CUY1</accession>
<protein>
    <submittedName>
        <fullName evidence="1">Uncharacterized protein</fullName>
    </submittedName>
</protein>
<dbReference type="EMBL" id="FZOH01000003">
    <property type="protein sequence ID" value="SNS23749.1"/>
    <property type="molecule type" value="Genomic_DNA"/>
</dbReference>
<evidence type="ECO:0000313" key="1">
    <source>
        <dbReference type="EMBL" id="SNS23749.1"/>
    </source>
</evidence>
<reference evidence="2" key="1">
    <citation type="submission" date="2017-06" db="EMBL/GenBank/DDBJ databases">
        <authorList>
            <person name="Varghese N."/>
            <person name="Submissions S."/>
        </authorList>
    </citation>
    <scope>NUCLEOTIDE SEQUENCE [LARGE SCALE GENOMIC DNA]</scope>
    <source>
        <strain evidence="2">DSM 45423</strain>
    </source>
</reference>